<organism evidence="3 4">
    <name type="scientific">Arthrobacter livingstonensis</name>
    <dbReference type="NCBI Taxonomy" id="670078"/>
    <lineage>
        <taxon>Bacteria</taxon>
        <taxon>Bacillati</taxon>
        <taxon>Actinomycetota</taxon>
        <taxon>Actinomycetes</taxon>
        <taxon>Micrococcales</taxon>
        <taxon>Micrococcaceae</taxon>
        <taxon>Arthrobacter</taxon>
    </lineage>
</organism>
<accession>A0A2V5L4H9</accession>
<reference evidence="3 4" key="1">
    <citation type="submission" date="2018-05" db="EMBL/GenBank/DDBJ databases">
        <title>Genetic diversity of glacier-inhabiting Cryobacterium bacteria in China and description of Cryobacterium mengkeensis sp. nov. and Arthrobacter glacialis sp. nov.</title>
        <authorList>
            <person name="Liu Q."/>
            <person name="Xin Y.-H."/>
        </authorList>
    </citation>
    <scope>NUCLEOTIDE SEQUENCE [LARGE SCALE GENOMIC DNA]</scope>
    <source>
        <strain evidence="3 4">LI2</strain>
    </source>
</reference>
<keyword evidence="1" id="KW-0732">Signal</keyword>
<dbReference type="InterPro" id="IPR016047">
    <property type="entry name" value="M23ase_b-sheet_dom"/>
</dbReference>
<name>A0A2V5L4H9_9MICC</name>
<dbReference type="Gene3D" id="2.70.70.10">
    <property type="entry name" value="Glucose Permease (Domain IIA)"/>
    <property type="match status" value="1"/>
</dbReference>
<dbReference type="Proteomes" id="UP000247832">
    <property type="component" value="Unassembled WGS sequence"/>
</dbReference>
<dbReference type="RefSeq" id="WP_110501935.1">
    <property type="nucleotide sequence ID" value="NZ_QJVD01000018.1"/>
</dbReference>
<comment type="caution">
    <text evidence="3">The sequence shown here is derived from an EMBL/GenBank/DDBJ whole genome shotgun (WGS) entry which is preliminary data.</text>
</comment>
<gene>
    <name evidence="3" type="ORF">CVV68_15640</name>
</gene>
<protein>
    <submittedName>
        <fullName evidence="3">Peptidase M23</fullName>
    </submittedName>
</protein>
<evidence type="ECO:0000313" key="4">
    <source>
        <dbReference type="Proteomes" id="UP000247832"/>
    </source>
</evidence>
<dbReference type="EMBL" id="QJVD01000018">
    <property type="protein sequence ID" value="PYI66028.1"/>
    <property type="molecule type" value="Genomic_DNA"/>
</dbReference>
<keyword evidence="4" id="KW-1185">Reference proteome</keyword>
<proteinExistence type="predicted"/>
<evidence type="ECO:0000259" key="2">
    <source>
        <dbReference type="Pfam" id="PF01551"/>
    </source>
</evidence>
<dbReference type="AlphaFoldDB" id="A0A2V5L4H9"/>
<feature type="chain" id="PRO_5015880748" evidence="1">
    <location>
        <begin position="36"/>
        <end position="208"/>
    </location>
</feature>
<feature type="signal peptide" evidence="1">
    <location>
        <begin position="1"/>
        <end position="35"/>
    </location>
</feature>
<evidence type="ECO:0000256" key="1">
    <source>
        <dbReference type="SAM" id="SignalP"/>
    </source>
</evidence>
<dbReference type="Pfam" id="PF01551">
    <property type="entry name" value="Peptidase_M23"/>
    <property type="match status" value="1"/>
</dbReference>
<dbReference type="OrthoDB" id="5245088at2"/>
<dbReference type="SUPFAM" id="SSF51261">
    <property type="entry name" value="Duplicated hybrid motif"/>
    <property type="match status" value="1"/>
</dbReference>
<evidence type="ECO:0000313" key="3">
    <source>
        <dbReference type="EMBL" id="PYI66028.1"/>
    </source>
</evidence>
<sequence length="208" mass="21461">MTALLCFRWWRLLQVALLAAALLPLSVASTGGAAAAPAPGTVAAGMVTPRTLSPSTTAARPLPASLSWGWPLAGKPRMVHAFDPPDKPWLGGHRGVDLLAVQGSPVLAPTAGVVSFSGVVVDRPVLTITTAGGLRLSFEPVKSPFRAGEAVVRGETLGTLAGPTHCDAGPPGETSCLHWGVRRGDTYLNPLQFILDLRPSVLLPVTGG</sequence>
<feature type="domain" description="M23ase beta-sheet core" evidence="2">
    <location>
        <begin position="92"/>
        <end position="190"/>
    </location>
</feature>
<dbReference type="InterPro" id="IPR011055">
    <property type="entry name" value="Dup_hybrid_motif"/>
</dbReference>